<proteinExistence type="predicted"/>
<dbReference type="EMBL" id="OX365700">
    <property type="protein sequence ID" value="CAI4030043.1"/>
    <property type="molecule type" value="Genomic_DNA"/>
</dbReference>
<reference evidence="1" key="1">
    <citation type="submission" date="2022-10" db="EMBL/GenBank/DDBJ databases">
        <authorList>
            <person name="Koch H."/>
        </authorList>
    </citation>
    <scope>NUCLEOTIDE SEQUENCE</scope>
    <source>
        <strain evidence="1">DNF</strain>
    </source>
</reference>
<dbReference type="RefSeq" id="WP_289267049.1">
    <property type="nucleotide sequence ID" value="NZ_OX365700.1"/>
</dbReference>
<dbReference type="Gene3D" id="2.60.40.4350">
    <property type="match status" value="1"/>
</dbReference>
<keyword evidence="2" id="KW-1185">Reference proteome</keyword>
<dbReference type="Proteomes" id="UP001179121">
    <property type="component" value="Chromosome"/>
</dbReference>
<dbReference type="Pfam" id="PF09700">
    <property type="entry name" value="Cas_Cmr3"/>
    <property type="match status" value="1"/>
</dbReference>
<dbReference type="CDD" id="cd09748">
    <property type="entry name" value="Cmr3_III-B"/>
    <property type="match status" value="1"/>
</dbReference>
<accession>A0AA86MW15</accession>
<evidence type="ECO:0000313" key="2">
    <source>
        <dbReference type="Proteomes" id="UP001179121"/>
    </source>
</evidence>
<name>A0AA86MW15_9BACT</name>
<sequence>MGITANRQALFIEPLDVLVLRGNKLFGDPGSYGESLVPPWPSVAAGAIRSALLAHKGVDLQEFAKGRVADPELGTPQQPGPFHLMDFRLARRCADGRVQPLYAPPADLVIRRKDDDNLECACMEPRALPSGMHSSAATELHAVLPERERTKPKSGYWLIHEGWLTYLAGRDVDPQTHLVESGDLWKLDARVGVGLDPAKRSAAEGKLFTVQAVAMWNRHHGHARNYDVGFLAEIEGAAIPHEMTLRFGGDGRAARATHVHAIDSKPDLFSEIVQAGRCRLILTSPGIFSGGWLPTGTQQQEEAVVFDLHGVRGRVVCAAVPRAEVVSGWDLAKWKPKAAQRAAPTGSVYWLDELDTTPEALRQLVDMGLWSEPCENAARRAEGFNRFAWGLWP</sequence>
<evidence type="ECO:0000313" key="1">
    <source>
        <dbReference type="EMBL" id="CAI4030043.1"/>
    </source>
</evidence>
<dbReference type="InterPro" id="IPR019117">
    <property type="entry name" value="CRISPR-assoc_protein_Cmr3"/>
</dbReference>
<gene>
    <name evidence="1" type="ORF">DNFV4_00467</name>
</gene>
<protein>
    <submittedName>
        <fullName evidence="1">CRISPR-associated protein (Cas_Cmr3)</fullName>
    </submittedName>
</protein>
<dbReference type="KEGG" id="nti:DNFV4_00467"/>
<dbReference type="Gene3D" id="3.30.70.2940">
    <property type="match status" value="1"/>
</dbReference>
<dbReference type="AlphaFoldDB" id="A0AA86MW15"/>
<organism evidence="1 2">
    <name type="scientific">Nitrospira tepida</name>
    <dbReference type="NCBI Taxonomy" id="2973512"/>
    <lineage>
        <taxon>Bacteria</taxon>
        <taxon>Pseudomonadati</taxon>
        <taxon>Nitrospirota</taxon>
        <taxon>Nitrospiria</taxon>
        <taxon>Nitrospirales</taxon>
        <taxon>Nitrospiraceae</taxon>
        <taxon>Nitrospira</taxon>
    </lineage>
</organism>